<proteinExistence type="predicted"/>
<gene>
    <name evidence="2" type="ORF">ACHHYP_07397</name>
</gene>
<reference evidence="2 3" key="1">
    <citation type="journal article" date="2014" name="Genome Biol. Evol.">
        <title>The secreted proteins of Achlya hypogyna and Thraustotheca clavata identify the ancestral oomycete secretome and reveal gene acquisitions by horizontal gene transfer.</title>
        <authorList>
            <person name="Misner I."/>
            <person name="Blouin N."/>
            <person name="Leonard G."/>
            <person name="Richards T.A."/>
            <person name="Lane C.E."/>
        </authorList>
    </citation>
    <scope>NUCLEOTIDE SEQUENCE [LARGE SCALE GENOMIC DNA]</scope>
    <source>
        <strain evidence="2 3">ATCC 48635</strain>
    </source>
</reference>
<protein>
    <submittedName>
        <fullName evidence="2">Uncharacterized protein</fullName>
    </submittedName>
</protein>
<organism evidence="2 3">
    <name type="scientific">Achlya hypogyna</name>
    <name type="common">Oomycete</name>
    <name type="synonym">Protoachlya hypogyna</name>
    <dbReference type="NCBI Taxonomy" id="1202772"/>
    <lineage>
        <taxon>Eukaryota</taxon>
        <taxon>Sar</taxon>
        <taxon>Stramenopiles</taxon>
        <taxon>Oomycota</taxon>
        <taxon>Saprolegniomycetes</taxon>
        <taxon>Saprolegniales</taxon>
        <taxon>Achlyaceae</taxon>
        <taxon>Achlya</taxon>
    </lineage>
</organism>
<evidence type="ECO:0000313" key="3">
    <source>
        <dbReference type="Proteomes" id="UP000243579"/>
    </source>
</evidence>
<dbReference type="AlphaFoldDB" id="A0A1V9ZM96"/>
<comment type="caution">
    <text evidence="2">The sequence shown here is derived from an EMBL/GenBank/DDBJ whole genome shotgun (WGS) entry which is preliminary data.</text>
</comment>
<dbReference type="OrthoDB" id="78848at2759"/>
<keyword evidence="3" id="KW-1185">Reference proteome</keyword>
<evidence type="ECO:0000313" key="2">
    <source>
        <dbReference type="EMBL" id="OQR99109.1"/>
    </source>
</evidence>
<evidence type="ECO:0000256" key="1">
    <source>
        <dbReference type="SAM" id="MobiDB-lite"/>
    </source>
</evidence>
<feature type="region of interest" description="Disordered" evidence="1">
    <location>
        <begin position="199"/>
        <end position="229"/>
    </location>
</feature>
<accession>A0A1V9ZM96</accession>
<name>A0A1V9ZM96_ACHHY</name>
<dbReference type="EMBL" id="JNBR01000075">
    <property type="protein sequence ID" value="OQR99109.1"/>
    <property type="molecule type" value="Genomic_DNA"/>
</dbReference>
<dbReference type="Proteomes" id="UP000243579">
    <property type="component" value="Unassembled WGS sequence"/>
</dbReference>
<sequence>MASVAELQDAFVAGQLQEALDGSRAWLTATLGLNPDLIASSSSFALLCHDVDIGLDVPNMDSDLEAAIAIYMQSIFELNATGDLLSIADVLRITSPVPTELGLIWGSFLAAMHETAEADKFLTRALEKLRAGIRAQPAQADEFTALYETAFEILVSKVILADAACDPGAVQRRIEADATLRGSTKVSLLELLESVKVPSSPAPEASQGQIGGPRLARTSPHGIRQTSPSVLADPSNQVMIGAVAIAAVCAYKYRSQIQASVYDVFQALGDIKSMLLG</sequence>